<feature type="compositionally biased region" description="Gly residues" evidence="1">
    <location>
        <begin position="131"/>
        <end position="141"/>
    </location>
</feature>
<comment type="caution">
    <text evidence="2">The sequence shown here is derived from an EMBL/GenBank/DDBJ whole genome shotgun (WGS) entry which is preliminary data.</text>
</comment>
<accession>A0ABD3P1A7</accession>
<evidence type="ECO:0000313" key="2">
    <source>
        <dbReference type="EMBL" id="KAL3780255.1"/>
    </source>
</evidence>
<gene>
    <name evidence="2" type="ORF">ACHAW5_003264</name>
</gene>
<evidence type="ECO:0000313" key="3">
    <source>
        <dbReference type="Proteomes" id="UP001530315"/>
    </source>
</evidence>
<feature type="compositionally biased region" description="Low complexity" evidence="1">
    <location>
        <begin position="121"/>
        <end position="130"/>
    </location>
</feature>
<feature type="compositionally biased region" description="Polar residues" evidence="1">
    <location>
        <begin position="1"/>
        <end position="12"/>
    </location>
</feature>
<feature type="compositionally biased region" description="Polar residues" evidence="1">
    <location>
        <begin position="266"/>
        <end position="282"/>
    </location>
</feature>
<evidence type="ECO:0000256" key="1">
    <source>
        <dbReference type="SAM" id="MobiDB-lite"/>
    </source>
</evidence>
<proteinExistence type="predicted"/>
<feature type="region of interest" description="Disordered" evidence="1">
    <location>
        <begin position="185"/>
        <end position="286"/>
    </location>
</feature>
<dbReference type="EMBL" id="JALLAZ020001123">
    <property type="protein sequence ID" value="KAL3780255.1"/>
    <property type="molecule type" value="Genomic_DNA"/>
</dbReference>
<protein>
    <submittedName>
        <fullName evidence="2">Uncharacterized protein</fullName>
    </submittedName>
</protein>
<dbReference type="AlphaFoldDB" id="A0ABD3P1A7"/>
<organism evidence="2 3">
    <name type="scientific">Stephanodiscus triporus</name>
    <dbReference type="NCBI Taxonomy" id="2934178"/>
    <lineage>
        <taxon>Eukaryota</taxon>
        <taxon>Sar</taxon>
        <taxon>Stramenopiles</taxon>
        <taxon>Ochrophyta</taxon>
        <taxon>Bacillariophyta</taxon>
        <taxon>Coscinodiscophyceae</taxon>
        <taxon>Thalassiosirophycidae</taxon>
        <taxon>Stephanodiscales</taxon>
        <taxon>Stephanodiscaceae</taxon>
        <taxon>Stephanodiscus</taxon>
    </lineage>
</organism>
<feature type="compositionally biased region" description="Polar residues" evidence="1">
    <location>
        <begin position="65"/>
        <end position="91"/>
    </location>
</feature>
<feature type="compositionally biased region" description="Polar residues" evidence="1">
    <location>
        <begin position="229"/>
        <end position="238"/>
    </location>
</feature>
<keyword evidence="3" id="KW-1185">Reference proteome</keyword>
<feature type="region of interest" description="Disordered" evidence="1">
    <location>
        <begin position="1"/>
        <end position="41"/>
    </location>
</feature>
<sequence>MSPPSARTNRSPASPRRTHAGGDFIHINDCQRDCGSTTTTSKRADSVRMGFFPHSLARVVLLDSPTASHTGSSSGRDSPATPESATATMTMTRRIGLTDGSKSTPAEAGGDSPALEDVDLADSPATAAGGASPGSRGGGAHGDIDHTALLLGFVDESGDDEGSHDDEREWNATFSLDELDAGGAGRCGAKGGAASSTASEEEDAWSSPATYCSRDEHKDEGGPVLLEASTKTTRSQQRPPRPVANFTRSSTNDEKQQPRPTAYVRTCSNGTKGSPSRPSTIGSDAWRREEEEKLAYYDGTPRLKKYDSFEHRKKMAAMTALALKERASSALVSKAARAKEKVKERIIKKNSSLGDSGIVRGTARQQDLDQGQHLEQHKGMEITTFDHDEIDSLSQLSEVTDDKNVYTSVTKSLKSKLSLSHAKLSIERIGTKSSFTSPKISQIASTNLKASKSAVLDMIKDPLLRNFNADSAQEYNVETMTELAATSTTDGTFSLLNRLPGSNMAIKTRQRLAVPSYVKDEVASVFSMDGDIVSNAPNSEGPSSVPLDANCSQMAGMSGRLAHTMITPHHSFSMPRTPSSKKSGKSGANSQSIGNVDADITPPKNNLTRNAAHHGLLLPVSPPAIATCLSNISSRTGAVSCIDASGFLISPAASVDRGWDGAASTAVSSEGTFDPNSFLFLSPLSNNDFDEPDYGMPELLSRSNRRNAVALENAGPHPGPPEDASSMMTLVSPTVAISKRLSRVPQSQSPRLLPLSSKKLSPGKIMIKKLKIVGGRNSICPNKTSPTLNRAFTSSF</sequence>
<reference evidence="2 3" key="1">
    <citation type="submission" date="2024-10" db="EMBL/GenBank/DDBJ databases">
        <title>Updated reference genomes for cyclostephanoid diatoms.</title>
        <authorList>
            <person name="Roberts W.R."/>
            <person name="Alverson A.J."/>
        </authorList>
    </citation>
    <scope>NUCLEOTIDE SEQUENCE [LARGE SCALE GENOMIC DNA]</scope>
    <source>
        <strain evidence="2 3">AJA276-08</strain>
    </source>
</reference>
<feature type="region of interest" description="Disordered" evidence="1">
    <location>
        <begin position="65"/>
        <end position="143"/>
    </location>
</feature>
<name>A0ABD3P1A7_9STRA</name>
<dbReference type="Proteomes" id="UP001530315">
    <property type="component" value="Unassembled WGS sequence"/>
</dbReference>
<feature type="region of interest" description="Disordered" evidence="1">
    <location>
        <begin position="569"/>
        <end position="607"/>
    </location>
</feature>